<protein>
    <submittedName>
        <fullName evidence="1">Uncharacterized protein</fullName>
    </submittedName>
</protein>
<reference evidence="1" key="1">
    <citation type="submission" date="2013-01" db="EMBL/GenBank/DDBJ databases">
        <title>Genome assembly of Mariniradius saccharolyticus AK6.</title>
        <authorList>
            <person name="Vaidya B."/>
            <person name="Khatri I."/>
            <person name="Tanuku N.R.S."/>
            <person name="Subramanian S."/>
            <person name="Pinnaka A."/>
        </authorList>
    </citation>
    <scope>NUCLEOTIDE SEQUENCE [LARGE SCALE GENOMIC DNA]</scope>
    <source>
        <strain evidence="1">AK6</strain>
    </source>
</reference>
<evidence type="ECO:0000313" key="1">
    <source>
        <dbReference type="EMBL" id="EMS34251.1"/>
    </source>
</evidence>
<dbReference type="Proteomes" id="UP000010953">
    <property type="component" value="Unassembled WGS sequence"/>
</dbReference>
<sequence>MEKFCTKIIPKASRCVLYYTEIRDLALVKRVVFKTILQ</sequence>
<gene>
    <name evidence="1" type="ORF">C943_04069</name>
</gene>
<comment type="caution">
    <text evidence="1">The sequence shown here is derived from an EMBL/GenBank/DDBJ whole genome shotgun (WGS) entry which is preliminary data.</text>
</comment>
<keyword evidence="2" id="KW-1185">Reference proteome</keyword>
<dbReference type="STRING" id="1239962.C943_04069"/>
<dbReference type="InParanoid" id="M7YAP5"/>
<organism evidence="1 2">
    <name type="scientific">Mariniradius saccharolyticus AK6</name>
    <dbReference type="NCBI Taxonomy" id="1239962"/>
    <lineage>
        <taxon>Bacteria</taxon>
        <taxon>Pseudomonadati</taxon>
        <taxon>Bacteroidota</taxon>
        <taxon>Cytophagia</taxon>
        <taxon>Cytophagales</taxon>
        <taxon>Cyclobacteriaceae</taxon>
        <taxon>Mariniradius</taxon>
    </lineage>
</organism>
<dbReference type="AlphaFoldDB" id="M7YAP5"/>
<accession>M7YAP5</accession>
<name>M7YAP5_9BACT</name>
<evidence type="ECO:0000313" key="2">
    <source>
        <dbReference type="Proteomes" id="UP000010953"/>
    </source>
</evidence>
<dbReference type="EMBL" id="AMZY02000007">
    <property type="protein sequence ID" value="EMS34251.1"/>
    <property type="molecule type" value="Genomic_DNA"/>
</dbReference>
<proteinExistence type="predicted"/>